<dbReference type="EMBL" id="KC461937">
    <property type="protein sequence ID" value="AGS42398.1"/>
    <property type="molecule type" value="mRNA"/>
</dbReference>
<protein>
    <submittedName>
        <fullName evidence="11">Terpene synthase 5</fullName>
        <ecNumber evidence="11">4.2.3.111</ecNumber>
    </submittedName>
</protein>
<dbReference type="FunFam" id="1.50.10.130:FF:000001">
    <property type="entry name" value="Isoprene synthase, chloroplastic"/>
    <property type="match status" value="1"/>
</dbReference>
<comment type="subunit">
    <text evidence="4">Homodimer.</text>
</comment>
<dbReference type="AlphaFoldDB" id="V5JYL0"/>
<evidence type="ECO:0000256" key="3">
    <source>
        <dbReference type="ARBA" id="ARBA00006333"/>
    </source>
</evidence>
<organism evidence="11">
    <name type="scientific">Thymus vulgaris</name>
    <name type="common">Thyme</name>
    <dbReference type="NCBI Taxonomy" id="49992"/>
    <lineage>
        <taxon>Eukaryota</taxon>
        <taxon>Viridiplantae</taxon>
        <taxon>Streptophyta</taxon>
        <taxon>Embryophyta</taxon>
        <taxon>Tracheophyta</taxon>
        <taxon>Spermatophyta</taxon>
        <taxon>Magnoliopsida</taxon>
        <taxon>eudicotyledons</taxon>
        <taxon>Gunneridae</taxon>
        <taxon>Pentapetalae</taxon>
        <taxon>asterids</taxon>
        <taxon>lamiids</taxon>
        <taxon>Lamiales</taxon>
        <taxon>Lamiaceae</taxon>
        <taxon>Nepetoideae</taxon>
        <taxon>Mentheae</taxon>
        <taxon>Thymus</taxon>
    </lineage>
</organism>
<dbReference type="UniPathway" id="UPA00213"/>
<dbReference type="InterPro" id="IPR050148">
    <property type="entry name" value="Terpene_synthase-like"/>
</dbReference>
<comment type="similarity">
    <text evidence="3">Belongs to the terpene synthase family.</text>
</comment>
<evidence type="ECO:0000256" key="5">
    <source>
        <dbReference type="ARBA" id="ARBA00022723"/>
    </source>
</evidence>
<dbReference type="InterPro" id="IPR008949">
    <property type="entry name" value="Isoprenoid_synthase_dom_sf"/>
</dbReference>
<dbReference type="Gene3D" id="1.10.600.10">
    <property type="entry name" value="Farnesyl Diphosphate Synthase"/>
    <property type="match status" value="1"/>
</dbReference>
<feature type="domain" description="Terpene synthase metal-binding" evidence="10">
    <location>
        <begin position="305"/>
        <end position="541"/>
    </location>
</feature>
<name>V5JYL0_THYVU</name>
<dbReference type="SFLD" id="SFLDS00005">
    <property type="entry name" value="Isoprenoid_Synthase_Type_I"/>
    <property type="match status" value="1"/>
</dbReference>
<evidence type="ECO:0000313" key="11">
    <source>
        <dbReference type="EMBL" id="AGS42398.1"/>
    </source>
</evidence>
<dbReference type="InterPro" id="IPR008930">
    <property type="entry name" value="Terpenoid_cyclase/PrenylTrfase"/>
</dbReference>
<evidence type="ECO:0000259" key="9">
    <source>
        <dbReference type="Pfam" id="PF01397"/>
    </source>
</evidence>
<dbReference type="InterPro" id="IPR034741">
    <property type="entry name" value="Terpene_cyclase-like_1_C"/>
</dbReference>
<dbReference type="BRENDA" id="4.2.3.111">
    <property type="organism ID" value="12984"/>
</dbReference>
<comment type="cofactor">
    <cofactor evidence="1">
        <name>Mg(2+)</name>
        <dbReference type="ChEBI" id="CHEBI:18420"/>
    </cofactor>
</comment>
<dbReference type="Pfam" id="PF01397">
    <property type="entry name" value="Terpene_synth"/>
    <property type="match status" value="1"/>
</dbReference>
<comment type="pathway">
    <text evidence="2">Secondary metabolite biosynthesis; terpenoid biosynthesis.</text>
</comment>
<dbReference type="CDD" id="cd00684">
    <property type="entry name" value="Terpene_cyclase_plant_C1"/>
    <property type="match status" value="1"/>
</dbReference>
<dbReference type="GO" id="GO:0016102">
    <property type="term" value="P:diterpenoid biosynthetic process"/>
    <property type="evidence" value="ECO:0007669"/>
    <property type="project" value="InterPro"/>
</dbReference>
<keyword evidence="6" id="KW-0460">Magnesium</keyword>
<dbReference type="SMR" id="V5JYL0"/>
<reference evidence="11" key="1">
    <citation type="submission" date="2013-01" db="EMBL/GenBank/DDBJ databases">
        <title>Chemotype regulation in thyme (Thymus vulgaris) is based on terpene synthase expression patterns.</title>
        <authorList>
            <person name="Schimmel J."/>
            <person name="Krause S.T."/>
            <person name="Asbach J."/>
            <person name="Degenhardt J."/>
        </authorList>
    </citation>
    <scope>NUCLEOTIDE SEQUENCE</scope>
</reference>
<evidence type="ECO:0000259" key="10">
    <source>
        <dbReference type="Pfam" id="PF03936"/>
    </source>
</evidence>
<proteinExistence type="evidence at transcript level"/>
<keyword evidence="5" id="KW-0479">Metal-binding</keyword>
<dbReference type="InterPro" id="IPR036965">
    <property type="entry name" value="Terpene_synth_N_sf"/>
</dbReference>
<evidence type="ECO:0000256" key="8">
    <source>
        <dbReference type="ARBA" id="ARBA00023239"/>
    </source>
</evidence>
<dbReference type="InterPro" id="IPR001906">
    <property type="entry name" value="Terpene_synth_N"/>
</dbReference>
<evidence type="ECO:0000256" key="2">
    <source>
        <dbReference type="ARBA" id="ARBA00004721"/>
    </source>
</evidence>
<dbReference type="FunFam" id="1.10.600.10:FF:000007">
    <property type="entry name" value="Isoprene synthase, chloroplastic"/>
    <property type="match status" value="1"/>
</dbReference>
<sequence>MSTISINHVGILRNPLQCKNKRTSINKPWSLSLPRSPPASRLVKPCRVSSKVDTMPAEITRRSGNYEPSLWDFDFIQSLDDHHPYVKEKQLKREEELIVQVKMLLGTKMEAVKQLELIDDLKNLGLSYFFREEIKTILTSIYNNSFENNNKVGDLYFTALGFRLLRQHGFNVSQQIFDCFKGNDFDETIIGEDTKGILQLYEASFHLREGENTLELARQISTKYLQKKVDEGSINDENLSSWIRHSLDLPLHWRIQRLEARWFLDAYTVREDKNPLIFELAKLDFNIIQATQQQELKEVSRWWNDSCLAEKLPFVRDRVVESFFWAVGLFEGHEFGYQRKMTTAIIILITAIDDLYDVYGTLDELHLFTDVIRRWDTQSIDQLPYYMQLCYLALYNFVSDLAYDILKDRGPNTIPYLQESWVKLVEAYLKEAEWFESGYTPSLEEYLTNAKTSIGSLTILLQVELSLPNSTIDRAAFDCCHKILYLSATVSRLADDLGTTSSELERGDVPKAIQCYMKDANASEEEAREHVRFMIGEVWKELNTAMTEPDDCPFTEQLVEAAANLGRAAQYIYREGDGHGHFKIHQHIGNLFFHPCV</sequence>
<evidence type="ECO:0000256" key="1">
    <source>
        <dbReference type="ARBA" id="ARBA00001946"/>
    </source>
</evidence>
<evidence type="ECO:0000256" key="4">
    <source>
        <dbReference type="ARBA" id="ARBA00011738"/>
    </source>
</evidence>
<dbReference type="PANTHER" id="PTHR31225:SF9">
    <property type="entry name" value="TERPENE SYNTHASE 10"/>
    <property type="match status" value="1"/>
</dbReference>
<gene>
    <name evidence="11" type="primary">tps5</name>
</gene>
<accession>V5JYL0</accession>
<dbReference type="Gene3D" id="1.50.10.130">
    <property type="entry name" value="Terpene synthase, N-terminal domain"/>
    <property type="match status" value="1"/>
</dbReference>
<dbReference type="SFLD" id="SFLDG01019">
    <property type="entry name" value="Terpene_Cyclase_Like_1_C_Termi"/>
    <property type="match status" value="1"/>
</dbReference>
<dbReference type="Pfam" id="PF03936">
    <property type="entry name" value="Terpene_synth_C"/>
    <property type="match status" value="1"/>
</dbReference>
<keyword evidence="7" id="KW-0464">Manganese</keyword>
<dbReference type="InterPro" id="IPR044814">
    <property type="entry name" value="Terpene_cyclase_plant_C1"/>
</dbReference>
<feature type="domain" description="Terpene synthase N-terminal" evidence="9">
    <location>
        <begin position="71"/>
        <end position="247"/>
    </location>
</feature>
<evidence type="ECO:0000256" key="7">
    <source>
        <dbReference type="ARBA" id="ARBA00023211"/>
    </source>
</evidence>
<dbReference type="EC" id="4.2.3.111" evidence="11"/>
<dbReference type="GO" id="GO:0010333">
    <property type="term" value="F:terpene synthase activity"/>
    <property type="evidence" value="ECO:0007669"/>
    <property type="project" value="InterPro"/>
</dbReference>
<dbReference type="SUPFAM" id="SSF48576">
    <property type="entry name" value="Terpenoid synthases"/>
    <property type="match status" value="1"/>
</dbReference>
<dbReference type="PANTHER" id="PTHR31225">
    <property type="entry name" value="OS04G0344100 PROTEIN-RELATED"/>
    <property type="match status" value="1"/>
</dbReference>
<dbReference type="GO" id="GO:0000287">
    <property type="term" value="F:magnesium ion binding"/>
    <property type="evidence" value="ECO:0007669"/>
    <property type="project" value="InterPro"/>
</dbReference>
<evidence type="ECO:0000256" key="6">
    <source>
        <dbReference type="ARBA" id="ARBA00022842"/>
    </source>
</evidence>
<dbReference type="InterPro" id="IPR005630">
    <property type="entry name" value="Terpene_synthase_metal-bd"/>
</dbReference>
<dbReference type="SUPFAM" id="SSF48239">
    <property type="entry name" value="Terpenoid cyclases/Protein prenyltransferases"/>
    <property type="match status" value="1"/>
</dbReference>
<keyword evidence="8 11" id="KW-0456">Lyase</keyword>
<dbReference type="SFLD" id="SFLDG01604">
    <property type="entry name" value="Terpene_Cyclase_Like_1_C_Termi"/>
    <property type="match status" value="1"/>
</dbReference>